<sequence>MIAGRYRLEEQIGAGGMGVVWRATDSELRRVVALKRSTGGNDAQLRREAQMAAGLQHPNVVSMYDVVVHGADRWLVMEYFPARSIAATLATTGPLTPRAAAGVGAQIAAALVAMHDRGMVHRDVTPGNVLVAEDGTAKLTDFGIAHWAELTNTGDARVVGTPAYMAPEVANGTPGGPAADVFSLGATLFAAVEGHSPWGPPSHDPHAQQRRAMAGDRCPTTRAGALEPLLSDLLAHHPDVRPTLRAAKMQLEVISGITVPINPMAGTADGATVPVGPPPRKRGVLVGSALLAAAVAAGAVVYANSGSSSLASPLVGNGNVGDKRTADPCSLLDPNSLARFGNHVVRKDTEYGEFNRCGMTVRLGKEEKDVGEVWVRIVNPDEYRSQPHTPGELEAGEFPPERNGECERPITLPDGNRVVVTARNQGGHPSELCSMASDVSGSVLSKLGQATQIPRRGKPFDPRSLANADACATLAEDELATVFTTPVTPEPDFGNWTCYWQTDSFDLTLVFSREWPEDADDDETTVSTGVGEAHVGTDSNADEGATGCEIEIIHRRYVEHTAINDDWMEVATLSLDSEDGSVPEEALCEKVTALGRLIAPRLPGR</sequence>
<dbReference type="AlphaFoldDB" id="W7IZ43"/>
<feature type="binding site" evidence="4">
    <location>
        <position position="35"/>
    </location>
    <ligand>
        <name>ATP</name>
        <dbReference type="ChEBI" id="CHEBI:30616"/>
    </ligand>
</feature>
<proteinExistence type="inferred from homology"/>
<dbReference type="EMBL" id="AYXG01000101">
    <property type="protein sequence ID" value="EWC61816.1"/>
    <property type="molecule type" value="Genomic_DNA"/>
</dbReference>
<evidence type="ECO:0000256" key="3">
    <source>
        <dbReference type="ARBA" id="ARBA00022840"/>
    </source>
</evidence>
<dbReference type="InterPro" id="IPR011009">
    <property type="entry name" value="Kinase-like_dom_sf"/>
</dbReference>
<keyword evidence="3 4" id="KW-0067">ATP-binding</keyword>
<evidence type="ECO:0000259" key="6">
    <source>
        <dbReference type="PROSITE" id="PS50011"/>
    </source>
</evidence>
<dbReference type="PROSITE" id="PS00109">
    <property type="entry name" value="PROTEIN_KINASE_TYR"/>
    <property type="match status" value="1"/>
</dbReference>
<dbReference type="PROSITE" id="PS00107">
    <property type="entry name" value="PROTEIN_KINASE_ATP"/>
    <property type="match status" value="1"/>
</dbReference>
<name>W7IZ43_9PSEU</name>
<feature type="domain" description="Protein kinase" evidence="6">
    <location>
        <begin position="6"/>
        <end position="254"/>
    </location>
</feature>
<keyword evidence="7" id="KW-0723">Serine/threonine-protein kinase</keyword>
<dbReference type="eggNOG" id="COG0515">
    <property type="taxonomic scope" value="Bacteria"/>
</dbReference>
<dbReference type="GO" id="GO:0005524">
    <property type="term" value="F:ATP binding"/>
    <property type="evidence" value="ECO:0007669"/>
    <property type="project" value="UniProtKB-UniRule"/>
</dbReference>
<dbReference type="STRING" id="909613.UO65_2875"/>
<evidence type="ECO:0000256" key="2">
    <source>
        <dbReference type="ARBA" id="ARBA00022741"/>
    </source>
</evidence>
<dbReference type="InterPro" id="IPR017441">
    <property type="entry name" value="Protein_kinase_ATP_BS"/>
</dbReference>
<dbReference type="RefSeq" id="WP_052021165.1">
    <property type="nucleotide sequence ID" value="NZ_AYXG01000101.1"/>
</dbReference>
<reference evidence="7 8" key="1">
    <citation type="journal article" date="2014" name="Genome Announc.">
        <title>Draft Genome Sequence of the Antitrypanosomally Active Sponge-Associated Bacterium Actinokineospora sp. Strain EG49.</title>
        <authorList>
            <person name="Harjes J."/>
            <person name="Ryu T."/>
            <person name="Abdelmohsen U.R."/>
            <person name="Moitinho-Silva L."/>
            <person name="Horn H."/>
            <person name="Ravasi T."/>
            <person name="Hentschel U."/>
        </authorList>
    </citation>
    <scope>NUCLEOTIDE SEQUENCE [LARGE SCALE GENOMIC DNA]</scope>
    <source>
        <strain evidence="7 8">EG49</strain>
    </source>
</reference>
<dbReference type="GO" id="GO:0004674">
    <property type="term" value="F:protein serine/threonine kinase activity"/>
    <property type="evidence" value="ECO:0007669"/>
    <property type="project" value="UniProtKB-KW"/>
</dbReference>
<evidence type="ECO:0000313" key="8">
    <source>
        <dbReference type="Proteomes" id="UP000019277"/>
    </source>
</evidence>
<evidence type="ECO:0000256" key="5">
    <source>
        <dbReference type="SAM" id="MobiDB-lite"/>
    </source>
</evidence>
<dbReference type="Pfam" id="PF00069">
    <property type="entry name" value="Pkinase"/>
    <property type="match status" value="1"/>
</dbReference>
<gene>
    <name evidence="7" type="ORF">UO65_2875</name>
</gene>
<dbReference type="Gene3D" id="1.10.510.10">
    <property type="entry name" value="Transferase(Phosphotransferase) domain 1"/>
    <property type="match status" value="1"/>
</dbReference>
<protein>
    <submittedName>
        <fullName evidence="7">Serine/threonine protein kinase</fullName>
    </submittedName>
</protein>
<keyword evidence="7" id="KW-0808">Transferase</keyword>
<organism evidence="7 8">
    <name type="scientific">Actinokineospora spheciospongiae</name>
    <dbReference type="NCBI Taxonomy" id="909613"/>
    <lineage>
        <taxon>Bacteria</taxon>
        <taxon>Bacillati</taxon>
        <taxon>Actinomycetota</taxon>
        <taxon>Actinomycetes</taxon>
        <taxon>Pseudonocardiales</taxon>
        <taxon>Pseudonocardiaceae</taxon>
        <taxon>Actinokineospora</taxon>
    </lineage>
</organism>
<dbReference type="OrthoDB" id="9762169at2"/>
<dbReference type="InterPro" id="IPR051931">
    <property type="entry name" value="PAK3-like"/>
</dbReference>
<dbReference type="PANTHER" id="PTHR45832">
    <property type="entry name" value="SERINE/THREONINE-PROTEIN KINASE SAMKA-RELATED-RELATED"/>
    <property type="match status" value="1"/>
</dbReference>
<dbReference type="PROSITE" id="PS50011">
    <property type="entry name" value="PROTEIN_KINASE_DOM"/>
    <property type="match status" value="1"/>
</dbReference>
<feature type="region of interest" description="Disordered" evidence="5">
    <location>
        <begin position="519"/>
        <end position="542"/>
    </location>
</feature>
<dbReference type="SUPFAM" id="SSF56112">
    <property type="entry name" value="Protein kinase-like (PK-like)"/>
    <property type="match status" value="1"/>
</dbReference>
<evidence type="ECO:0000256" key="4">
    <source>
        <dbReference type="PROSITE-ProRule" id="PRU10141"/>
    </source>
</evidence>
<comment type="similarity">
    <text evidence="1">Belongs to the protein kinase superfamily. STE Ser/Thr protein kinase family. STE20 subfamily.</text>
</comment>
<accession>W7IZ43</accession>
<dbReference type="CDD" id="cd14014">
    <property type="entry name" value="STKc_PknB_like"/>
    <property type="match status" value="1"/>
</dbReference>
<dbReference type="PANTHER" id="PTHR45832:SF22">
    <property type="entry name" value="SERINE_THREONINE-PROTEIN KINASE SAMKA-RELATED"/>
    <property type="match status" value="1"/>
</dbReference>
<keyword evidence="2 4" id="KW-0547">Nucleotide-binding</keyword>
<evidence type="ECO:0000313" key="7">
    <source>
        <dbReference type="EMBL" id="EWC61816.1"/>
    </source>
</evidence>
<keyword evidence="8" id="KW-1185">Reference proteome</keyword>
<dbReference type="PATRIC" id="fig|909613.9.peg.2875"/>
<evidence type="ECO:0000256" key="1">
    <source>
        <dbReference type="ARBA" id="ARBA00008874"/>
    </source>
</evidence>
<dbReference type="InterPro" id="IPR000719">
    <property type="entry name" value="Prot_kinase_dom"/>
</dbReference>
<keyword evidence="7" id="KW-0418">Kinase</keyword>
<dbReference type="InterPro" id="IPR008266">
    <property type="entry name" value="Tyr_kinase_AS"/>
</dbReference>
<comment type="caution">
    <text evidence="7">The sequence shown here is derived from an EMBL/GenBank/DDBJ whole genome shotgun (WGS) entry which is preliminary data.</text>
</comment>
<dbReference type="Gene3D" id="3.30.200.20">
    <property type="entry name" value="Phosphorylase Kinase, domain 1"/>
    <property type="match status" value="1"/>
</dbReference>
<dbReference type="Proteomes" id="UP000019277">
    <property type="component" value="Unassembled WGS sequence"/>
</dbReference>